<dbReference type="AlphaFoldDB" id="A4BFF1"/>
<proteinExistence type="predicted"/>
<dbReference type="HOGENOM" id="CLU_362864_0_0_6"/>
<dbReference type="InterPro" id="IPR036909">
    <property type="entry name" value="Cyt_c-like_dom_sf"/>
</dbReference>
<dbReference type="GO" id="GO:0020037">
    <property type="term" value="F:heme binding"/>
    <property type="evidence" value="ECO:0007669"/>
    <property type="project" value="InterPro"/>
</dbReference>
<accession>A4BFF1</accession>
<reference evidence="6 7" key="1">
    <citation type="submission" date="2006-02" db="EMBL/GenBank/DDBJ databases">
        <authorList>
            <person name="Pinhassi J."/>
            <person name="Pedros-Alio C."/>
            <person name="Ferriera S."/>
            <person name="Johnson J."/>
            <person name="Kravitz S."/>
            <person name="Halpern A."/>
            <person name="Remington K."/>
            <person name="Beeson K."/>
            <person name="Tran B."/>
            <person name="Rogers Y.-H."/>
            <person name="Friedman R."/>
            <person name="Venter J.C."/>
        </authorList>
    </citation>
    <scope>NUCLEOTIDE SEQUENCE [LARGE SCALE GENOMIC DNA]</scope>
    <source>
        <strain evidence="6 7">MED297</strain>
    </source>
</reference>
<evidence type="ECO:0000256" key="4">
    <source>
        <dbReference type="PROSITE-ProRule" id="PRU00433"/>
    </source>
</evidence>
<evidence type="ECO:0000256" key="2">
    <source>
        <dbReference type="ARBA" id="ARBA00022723"/>
    </source>
</evidence>
<name>A4BFF1_9GAMM</name>
<protein>
    <recommendedName>
        <fullName evidence="5">Cytochrome c domain-containing protein</fullName>
    </recommendedName>
</protein>
<organism evidence="6 7">
    <name type="scientific">Reinekea blandensis MED297</name>
    <dbReference type="NCBI Taxonomy" id="314283"/>
    <lineage>
        <taxon>Bacteria</taxon>
        <taxon>Pseudomonadati</taxon>
        <taxon>Pseudomonadota</taxon>
        <taxon>Gammaproteobacteria</taxon>
        <taxon>Oceanospirillales</taxon>
        <taxon>Saccharospirillaceae</taxon>
        <taxon>Reinekea</taxon>
    </lineage>
</organism>
<keyword evidence="1 4" id="KW-0349">Heme</keyword>
<keyword evidence="3 4" id="KW-0408">Iron</keyword>
<evidence type="ECO:0000259" key="5">
    <source>
        <dbReference type="PROSITE" id="PS51007"/>
    </source>
</evidence>
<dbReference type="Pfam" id="PF13442">
    <property type="entry name" value="Cytochrome_CBB3"/>
    <property type="match status" value="1"/>
</dbReference>
<dbReference type="SUPFAM" id="SSF46626">
    <property type="entry name" value="Cytochrome c"/>
    <property type="match status" value="1"/>
</dbReference>
<evidence type="ECO:0000256" key="1">
    <source>
        <dbReference type="ARBA" id="ARBA00022617"/>
    </source>
</evidence>
<evidence type="ECO:0000313" key="7">
    <source>
        <dbReference type="Proteomes" id="UP000005953"/>
    </source>
</evidence>
<evidence type="ECO:0000313" key="6">
    <source>
        <dbReference type="EMBL" id="EAR09046.1"/>
    </source>
</evidence>
<dbReference type="InterPro" id="IPR009056">
    <property type="entry name" value="Cyt_c-like_dom"/>
</dbReference>
<keyword evidence="7" id="KW-1185">Reference proteome</keyword>
<comment type="caution">
    <text evidence="6">The sequence shown here is derived from an EMBL/GenBank/DDBJ whole genome shotgun (WGS) entry which is preliminary data.</text>
</comment>
<dbReference type="Gene3D" id="1.10.760.10">
    <property type="entry name" value="Cytochrome c-like domain"/>
    <property type="match status" value="1"/>
</dbReference>
<feature type="domain" description="Cytochrome c" evidence="5">
    <location>
        <begin position="24"/>
        <end position="148"/>
    </location>
</feature>
<dbReference type="PROSITE" id="PS51007">
    <property type="entry name" value="CYTC"/>
    <property type="match status" value="1"/>
</dbReference>
<dbReference type="GO" id="GO:0009055">
    <property type="term" value="F:electron transfer activity"/>
    <property type="evidence" value="ECO:0007669"/>
    <property type="project" value="InterPro"/>
</dbReference>
<dbReference type="Proteomes" id="UP000005953">
    <property type="component" value="Unassembled WGS sequence"/>
</dbReference>
<dbReference type="STRING" id="314283.MED297_16928"/>
<dbReference type="EMBL" id="AAOE01000013">
    <property type="protein sequence ID" value="EAR09046.1"/>
    <property type="molecule type" value="Genomic_DNA"/>
</dbReference>
<gene>
    <name evidence="6" type="ORF">MED297_16928</name>
</gene>
<keyword evidence="2 4" id="KW-0479">Metal-binding</keyword>
<sequence>MLSAVILLSACSQQYGDGEERTSGNHEAGQKIYAEQCASCHGPNGDGGSGGALIACSSCGSQESLVAKIEKDMPSAANPMRGQSAADVAAFVLAELNSSTSGSVARSLPGVGTMDPEEAVYKIAFELAGRLPTEQEVETFLSDLEGEKQVVYGFMESDYFYERLKDLFNDKLLTDRFRKENTGSTNSIRNLYGNTFRRRDSNNDLYTILPDLNWDDDFRSENELDISGNYLEYFTTEALARKPLLFVEYLARNNRDFRELVSGKYTVVNRFSFEAFNNGDNGPNVKLVDPDSDDSNGALDLADADDIEWKEWSSQQELLDYIDVVALYENPTRNGDVSQNYILDEFPYDPRDLKPVQMYYNTDASMTPSTRGVPHSGIITDEVLLNKYTATETNMHRNRAWMVYWFFAGKDLLAIEGNRVLEDLEFEDFSNSVGIDDPTASNPDCILCHEIMDPVAKAFQNYDLDGVYDISNPDEVPYHDDTIGWGLSKSEFQSGGVNGYNTRELQWLGEQVASDGAYPKGIAQIVVSGMTGQPILGQPGEDSPEAYRRAYQMQSRLIQSAAGEFAGGGFNIKDLIYAVTKSAYFRSDSLFYDGVSEEYEQVGSIRYLPPQLLNQKLRALNSGGWNTPGSLNLYSLNDRKFLGGKDSIDVFEDSDSVSGIVSAITERMAVDESCDIVRNEFNSPIEDRLLFTIADENVDLSAPTAAGRLAQLKVIRKQIARLHLAALHQKVDFDSEEVDIAYELFVNVLEDDPSLGCGTGGNSRVRKAWFAVMTYILSDYRFIYS</sequence>
<dbReference type="GO" id="GO:0046872">
    <property type="term" value="F:metal ion binding"/>
    <property type="evidence" value="ECO:0007669"/>
    <property type="project" value="UniProtKB-KW"/>
</dbReference>
<evidence type="ECO:0000256" key="3">
    <source>
        <dbReference type="ARBA" id="ARBA00023004"/>
    </source>
</evidence>